<sequence>MKAEQSDGEESDDIDESNDDNEMATSPKGSGVLPPPDVTSRSKVAEYRPKKDCDFCGVAQIEPRKSTDALPTVVRKACCQKTQPAALGTSTHTGQSIAFSTLSLLAQPAPFPDTVQQTLPNNQSSGLTPSMNNLTYVNPFAAAFVSPTRIAATIAPPAATFAPRTATARKPPSNAGFSVQMRLHEHHYGDFRCHDKETKN</sequence>
<feature type="region of interest" description="Disordered" evidence="1">
    <location>
        <begin position="1"/>
        <end position="45"/>
    </location>
</feature>
<feature type="compositionally biased region" description="Acidic residues" evidence="1">
    <location>
        <begin position="1"/>
        <end position="22"/>
    </location>
</feature>
<dbReference type="KEGG" id="fgr:FGSG_10486"/>
<dbReference type="InParanoid" id="I1S186"/>
<reference evidence="2 4" key="4">
    <citation type="journal article" date="2015" name="BMC Genomics">
        <title>The completed genome sequence of the pathogenic ascomycete fungus Fusarium graminearum.</title>
        <authorList>
            <person name="King R."/>
            <person name="Urban M."/>
            <person name="Hammond-Kosack M.C."/>
            <person name="Hassani-Pak K."/>
            <person name="Hammond-Kosack K.E."/>
        </authorList>
    </citation>
    <scope>NUCLEOTIDE SEQUENCE [LARGE SCALE GENOMIC DNA]</scope>
    <source>
        <strain evidence="4">ATCC MYA-4620 / CBS 123657 / FGSC 9075 / NRRL 31084 / PH-1</strain>
        <strain evidence="2">PH-1</strain>
    </source>
</reference>
<reference evidence="3 4" key="2">
    <citation type="journal article" date="2010" name="Nature">
        <title>Comparative genomics reveals mobile pathogenicity chromosomes in Fusarium.</title>
        <authorList>
            <person name="Ma L.J."/>
            <person name="van der Does H.C."/>
            <person name="Borkovich K.A."/>
            <person name="Coleman J.J."/>
            <person name="Daboussi M.J."/>
            <person name="Di Pietro A."/>
            <person name="Dufresne M."/>
            <person name="Freitag M."/>
            <person name="Grabherr M."/>
            <person name="Henrissat B."/>
            <person name="Houterman P.M."/>
            <person name="Kang S."/>
            <person name="Shim W.B."/>
            <person name="Woloshuk C."/>
            <person name="Xie X."/>
            <person name="Xu J.R."/>
            <person name="Antoniw J."/>
            <person name="Baker S.E."/>
            <person name="Bluhm B.H."/>
            <person name="Breakspear A."/>
            <person name="Brown D.W."/>
            <person name="Butchko R.A."/>
            <person name="Chapman S."/>
            <person name="Coulson R."/>
            <person name="Coutinho P.M."/>
            <person name="Danchin E.G."/>
            <person name="Diener A."/>
            <person name="Gale L.R."/>
            <person name="Gardiner D.M."/>
            <person name="Goff S."/>
            <person name="Hammond-Kosack K.E."/>
            <person name="Hilburn K."/>
            <person name="Hua-Van A."/>
            <person name="Jonkers W."/>
            <person name="Kazan K."/>
            <person name="Kodira C.D."/>
            <person name="Koehrsen M."/>
            <person name="Kumar L."/>
            <person name="Lee Y.H."/>
            <person name="Li L."/>
            <person name="Manners J.M."/>
            <person name="Miranda-Saavedra D."/>
            <person name="Mukherjee M."/>
            <person name="Park G."/>
            <person name="Park J."/>
            <person name="Park S.Y."/>
            <person name="Proctor R.H."/>
            <person name="Regev A."/>
            <person name="Ruiz-Roldan M.C."/>
            <person name="Sain D."/>
            <person name="Sakthikumar S."/>
            <person name="Sykes S."/>
            <person name="Schwartz D.C."/>
            <person name="Turgeon B.G."/>
            <person name="Wapinski I."/>
            <person name="Yoder O."/>
            <person name="Young S."/>
            <person name="Zeng Q."/>
            <person name="Zhou S."/>
            <person name="Galagan J."/>
            <person name="Cuomo C.A."/>
            <person name="Kistler H.C."/>
            <person name="Rep M."/>
        </authorList>
    </citation>
    <scope>GENOME REANNOTATION</scope>
    <source>
        <strain evidence="4">ATCC MYA-4620 / CBS 123657 / FGSC 9075 / NRRL 31084 / PH-1</strain>
        <strain evidence="3">PH-1 / ATCC MYA-4620 / FGSC 9075 / NRRL 31084</strain>
    </source>
</reference>
<proteinExistence type="predicted"/>
<dbReference type="RefSeq" id="XP_011319472.1">
    <property type="nucleotide sequence ID" value="XM_011321170.1"/>
</dbReference>
<gene>
    <name evidence="3" type="primary">FG10486.1</name>
    <name evidence="2" type="ORF">FGRAMPH1_01T08223</name>
</gene>
<accession>I1S186</accession>
<reference key="3">
    <citation type="submission" date="2014-02" db="EMBL/GenBank/DDBJ databases">
        <title>A revised Fusarium graminearum genomic reference sequence using whole shotgun re-sequencing.</title>
        <authorList>
            <person name="King R."/>
            <person name="Urban M."/>
            <person name="Hassani-Pak K."/>
            <person name="Hammond-Kosack K."/>
        </authorList>
    </citation>
    <scope>NUCLEOTIDE SEQUENCE</scope>
    <source>
        <strain>PH-1</strain>
    </source>
</reference>
<dbReference type="EMBL" id="HG970332">
    <property type="protein sequence ID" value="CEF75915.1"/>
    <property type="molecule type" value="Genomic_DNA"/>
</dbReference>
<reference evidence="3" key="5">
    <citation type="submission" date="2017-01" db="UniProtKB">
        <authorList>
            <consortium name="EnsemblFungi"/>
        </authorList>
    </citation>
    <scope>IDENTIFICATION</scope>
    <source>
        <strain evidence="3">PH-1 / ATCC MYA-4620 / FGSC 9075 / NRRL 31084</strain>
    </source>
</reference>
<dbReference type="Proteomes" id="UP000070720">
    <property type="component" value="Chromosome 1"/>
</dbReference>
<evidence type="ECO:0000313" key="2">
    <source>
        <dbReference type="EMBL" id="CEF75915.1"/>
    </source>
</evidence>
<evidence type="ECO:0000256" key="1">
    <source>
        <dbReference type="SAM" id="MobiDB-lite"/>
    </source>
</evidence>
<name>I1S186_GIBZE</name>
<protein>
    <submittedName>
        <fullName evidence="2">Chromosome 1, complete genome</fullName>
    </submittedName>
</protein>
<keyword evidence="4" id="KW-1185">Reference proteome</keyword>
<organism evidence="3">
    <name type="scientific">Gibberella zeae (strain ATCC MYA-4620 / CBS 123657 / FGSC 9075 / NRRL 31084 / PH-1)</name>
    <name type="common">Wheat head blight fungus</name>
    <name type="synonym">Fusarium graminearum</name>
    <dbReference type="NCBI Taxonomy" id="229533"/>
    <lineage>
        <taxon>Eukaryota</taxon>
        <taxon>Fungi</taxon>
        <taxon>Dikarya</taxon>
        <taxon>Ascomycota</taxon>
        <taxon>Pezizomycotina</taxon>
        <taxon>Sordariomycetes</taxon>
        <taxon>Hypocreomycetidae</taxon>
        <taxon>Hypocreales</taxon>
        <taxon>Nectriaceae</taxon>
        <taxon>Fusarium</taxon>
    </lineage>
</organism>
<evidence type="ECO:0000313" key="3">
    <source>
        <dbReference type="EnsemblFungi" id="CEF75915"/>
    </source>
</evidence>
<dbReference type="VEuPathDB" id="FungiDB:FGRAMPH1_01G08223"/>
<dbReference type="EnsemblFungi" id="CEF75915">
    <property type="protein sequence ID" value="CEF75915"/>
    <property type="gene ID" value="FGRRES_10486"/>
</dbReference>
<reference evidence="3 4" key="1">
    <citation type="journal article" date="2007" name="Science">
        <title>The Fusarium graminearum genome reveals a link between localized polymorphism and pathogen specialization.</title>
        <authorList>
            <person name="Cuomo C.A."/>
            <person name="Gueldener U."/>
            <person name="Xu J.-R."/>
            <person name="Trail F."/>
            <person name="Turgeon B.G."/>
            <person name="Di Pietro A."/>
            <person name="Walton J.D."/>
            <person name="Ma L.-J."/>
            <person name="Baker S.E."/>
            <person name="Rep M."/>
            <person name="Adam G."/>
            <person name="Antoniw J."/>
            <person name="Baldwin T."/>
            <person name="Calvo S.E."/>
            <person name="Chang Y.-L."/>
            <person name="DeCaprio D."/>
            <person name="Gale L.R."/>
            <person name="Gnerre S."/>
            <person name="Goswami R.S."/>
            <person name="Hammond-Kosack K."/>
            <person name="Harris L.J."/>
            <person name="Hilburn K."/>
            <person name="Kennell J.C."/>
            <person name="Kroken S."/>
            <person name="Magnuson J.K."/>
            <person name="Mannhaupt G."/>
            <person name="Mauceli E.W."/>
            <person name="Mewes H.-W."/>
            <person name="Mitterbauer R."/>
            <person name="Muehlbauer G."/>
            <person name="Muensterkoetter M."/>
            <person name="Nelson D."/>
            <person name="O'Donnell K."/>
            <person name="Ouellet T."/>
            <person name="Qi W."/>
            <person name="Quesneville H."/>
            <person name="Roncero M.I.G."/>
            <person name="Seong K.-Y."/>
            <person name="Tetko I.V."/>
            <person name="Urban M."/>
            <person name="Waalwijk C."/>
            <person name="Ward T.J."/>
            <person name="Yao J."/>
            <person name="Birren B.W."/>
            <person name="Kistler H.C."/>
        </authorList>
    </citation>
    <scope>NUCLEOTIDE SEQUENCE [LARGE SCALE GENOMIC DNA]</scope>
    <source>
        <strain evidence="4">ATCC MYA-4620 / CBS 123657 / FGSC 9075 / NRRL 31084 / PH-1</strain>
        <strain evidence="3">PH-1 / ATCC MYA-4620 / FGSC 9075 / NRRL 31084</strain>
    </source>
</reference>
<dbReference type="AlphaFoldDB" id="I1S186"/>
<evidence type="ECO:0000313" key="4">
    <source>
        <dbReference type="Proteomes" id="UP000070720"/>
    </source>
</evidence>
<dbReference type="HOGENOM" id="CLU_1366358_0_0_1"/>